<protein>
    <submittedName>
        <fullName evidence="1">Uncharacterized protein</fullName>
    </submittedName>
</protein>
<gene>
    <name evidence="1" type="ORF">NQ176_g1377</name>
</gene>
<proteinExistence type="predicted"/>
<accession>A0ACC1NT33</accession>
<sequence>MVSCTVVGCTVAGAGLVGMFLEGPCSNETPGRFQGGTRGKTSGEVHVYRVLLNKPNTKITPKRSGFESVEGDSGDHDYGVADDDDDDEEQGPESASQGGQDGEGAWKEHEIAFASSPLCRASPNGRLIAMLSGLTITVRSVETLQTLHAIKLPSTTEPVGHLLWSPSSTRLLICSGDSVHVFSATLSSSFQAAISSPLLPGEKINIARFGARDSEVLICSPSGLKLAIFNLAMSTAVEVANPKFHQPSSVDRSYSVRKGTQHLAILTRINGKDFVSIHHPVSRQVQISWAVETVDAQAVIWTPDGRWLLLWESAAHGHCVVLYTADGQHFRTIKAAHLSQNPDAALQPGIKICQPSPESEFCAIGDHSRDVVVLQTESWRKRVTFTHPFTIVPQDTLHQIWQEQLNISRKGRTVHTFQRATQEISPPGVPSDGRPVETKPGCSTLSFDASSTLLATRLDDAPCTLWIWDIVAAKLRAVLVFHSIVSFTWHKRTRELLLINCQDESRYGLSYLWDPLLQGPTPVVPEEFLSVRNSAGVSTKVHISWIDTNMDYPLALLSTTQQYRVLSLGEGDEVPQSWNGASKRDSEPPRGVGFNPDISDTSFDDTEPVEDTFSFRHI</sequence>
<evidence type="ECO:0000313" key="2">
    <source>
        <dbReference type="Proteomes" id="UP001143910"/>
    </source>
</evidence>
<evidence type="ECO:0000313" key="1">
    <source>
        <dbReference type="EMBL" id="KAJ2982455.1"/>
    </source>
</evidence>
<dbReference type="Proteomes" id="UP001143910">
    <property type="component" value="Unassembled WGS sequence"/>
</dbReference>
<name>A0ACC1NT33_9HYPO</name>
<dbReference type="EMBL" id="JANJQO010000075">
    <property type="protein sequence ID" value="KAJ2982455.1"/>
    <property type="molecule type" value="Genomic_DNA"/>
</dbReference>
<reference evidence="1" key="1">
    <citation type="submission" date="2022-08" db="EMBL/GenBank/DDBJ databases">
        <title>Genome Sequence of Lecanicillium fungicola.</title>
        <authorList>
            <person name="Buettner E."/>
        </authorList>
    </citation>
    <scope>NUCLEOTIDE SEQUENCE</scope>
    <source>
        <strain evidence="1">Babe33</strain>
    </source>
</reference>
<keyword evidence="2" id="KW-1185">Reference proteome</keyword>
<organism evidence="1 2">
    <name type="scientific">Zarea fungicola</name>
    <dbReference type="NCBI Taxonomy" id="93591"/>
    <lineage>
        <taxon>Eukaryota</taxon>
        <taxon>Fungi</taxon>
        <taxon>Dikarya</taxon>
        <taxon>Ascomycota</taxon>
        <taxon>Pezizomycotina</taxon>
        <taxon>Sordariomycetes</taxon>
        <taxon>Hypocreomycetidae</taxon>
        <taxon>Hypocreales</taxon>
        <taxon>Cordycipitaceae</taxon>
        <taxon>Zarea</taxon>
    </lineage>
</organism>
<comment type="caution">
    <text evidence="1">The sequence shown here is derived from an EMBL/GenBank/DDBJ whole genome shotgun (WGS) entry which is preliminary data.</text>
</comment>